<organism evidence="2 3">
    <name type="scientific">Aquisphaera giovannonii</name>
    <dbReference type="NCBI Taxonomy" id="406548"/>
    <lineage>
        <taxon>Bacteria</taxon>
        <taxon>Pseudomonadati</taxon>
        <taxon>Planctomycetota</taxon>
        <taxon>Planctomycetia</taxon>
        <taxon>Isosphaerales</taxon>
        <taxon>Isosphaeraceae</taxon>
        <taxon>Aquisphaera</taxon>
    </lineage>
</organism>
<gene>
    <name evidence="2" type="ORF">OJF2_71650</name>
</gene>
<protein>
    <submittedName>
        <fullName evidence="2">Lactonase, 7-bladed beta-propeller</fullName>
    </submittedName>
</protein>
<name>A0A5B9WDA1_9BACT</name>
<dbReference type="InterPro" id="IPR017868">
    <property type="entry name" value="Filamin/ABP280_repeat-like"/>
</dbReference>
<dbReference type="OrthoDB" id="9772811at2"/>
<dbReference type="NCBIfam" id="TIGR02276">
    <property type="entry name" value="beta_rpt_yvtn"/>
    <property type="match status" value="1"/>
</dbReference>
<dbReference type="EMBL" id="CP042997">
    <property type="protein sequence ID" value="QEH38562.1"/>
    <property type="molecule type" value="Genomic_DNA"/>
</dbReference>
<reference evidence="2 3" key="1">
    <citation type="submission" date="2019-08" db="EMBL/GenBank/DDBJ databases">
        <title>Deep-cultivation of Planctomycetes and their phenomic and genomic characterization uncovers novel biology.</title>
        <authorList>
            <person name="Wiegand S."/>
            <person name="Jogler M."/>
            <person name="Boedeker C."/>
            <person name="Pinto D."/>
            <person name="Vollmers J."/>
            <person name="Rivas-Marin E."/>
            <person name="Kohn T."/>
            <person name="Peeters S.H."/>
            <person name="Heuer A."/>
            <person name="Rast P."/>
            <person name="Oberbeckmann S."/>
            <person name="Bunk B."/>
            <person name="Jeske O."/>
            <person name="Meyerdierks A."/>
            <person name="Storesund J.E."/>
            <person name="Kallscheuer N."/>
            <person name="Luecker S."/>
            <person name="Lage O.M."/>
            <person name="Pohl T."/>
            <person name="Merkel B.J."/>
            <person name="Hornburger P."/>
            <person name="Mueller R.-W."/>
            <person name="Bruemmer F."/>
            <person name="Labrenz M."/>
            <person name="Spormann A.M."/>
            <person name="Op den Camp H."/>
            <person name="Overmann J."/>
            <person name="Amann R."/>
            <person name="Jetten M.S.M."/>
            <person name="Mascher T."/>
            <person name="Medema M.H."/>
            <person name="Devos D.P."/>
            <person name="Kaster A.-K."/>
            <person name="Ovreas L."/>
            <person name="Rohde M."/>
            <person name="Galperin M.Y."/>
            <person name="Jogler C."/>
        </authorList>
    </citation>
    <scope>NUCLEOTIDE SEQUENCE [LARGE SCALE GENOMIC DNA]</scope>
    <source>
        <strain evidence="2 3">OJF2</strain>
    </source>
</reference>
<evidence type="ECO:0000313" key="2">
    <source>
        <dbReference type="EMBL" id="QEH38562.1"/>
    </source>
</evidence>
<evidence type="ECO:0000256" key="1">
    <source>
        <dbReference type="SAM" id="MobiDB-lite"/>
    </source>
</evidence>
<keyword evidence="3" id="KW-1185">Reference proteome</keyword>
<dbReference type="PANTHER" id="PTHR47197">
    <property type="entry name" value="PROTEIN NIRF"/>
    <property type="match status" value="1"/>
</dbReference>
<dbReference type="Proteomes" id="UP000324233">
    <property type="component" value="Chromosome"/>
</dbReference>
<dbReference type="Gene3D" id="2.130.10.10">
    <property type="entry name" value="YVTN repeat-like/Quinoprotein amine dehydrogenase"/>
    <property type="match status" value="2"/>
</dbReference>
<evidence type="ECO:0000313" key="3">
    <source>
        <dbReference type="Proteomes" id="UP000324233"/>
    </source>
</evidence>
<feature type="compositionally biased region" description="Basic and acidic residues" evidence="1">
    <location>
        <begin position="58"/>
        <end position="71"/>
    </location>
</feature>
<dbReference type="PROSITE" id="PS50194">
    <property type="entry name" value="FILAMIN_REPEAT"/>
    <property type="match status" value="1"/>
</dbReference>
<dbReference type="InterPro" id="IPR011964">
    <property type="entry name" value="YVTN_b-propeller_repeat"/>
</dbReference>
<feature type="region of interest" description="Disordered" evidence="1">
    <location>
        <begin position="1"/>
        <end position="37"/>
    </location>
</feature>
<feature type="compositionally biased region" description="Pro residues" evidence="1">
    <location>
        <begin position="74"/>
        <end position="91"/>
    </location>
</feature>
<dbReference type="SUPFAM" id="SSF51004">
    <property type="entry name" value="C-terminal (heme d1) domain of cytochrome cd1-nitrite reductase"/>
    <property type="match status" value="1"/>
</dbReference>
<dbReference type="AlphaFoldDB" id="A0A5B9WDA1"/>
<dbReference type="KEGG" id="agv:OJF2_71650"/>
<dbReference type="RefSeq" id="WP_148597996.1">
    <property type="nucleotide sequence ID" value="NZ_CP042997.1"/>
</dbReference>
<sequence precursor="true">MISSPCVRPAGLQVPSAGPPSSRDVRPRRRPGHAPAWRPPAAALLAWALGLHAVGCDSRDRPQEAANRTEARQPAPPAPVASRPPDPPKPGPGAQTYEHQGVRVAFELLPARGAESAEEGLREGRDAVFRFTITGDADGVGVAKSHPAAWLVPRVEGEGREALDAARMIARFLRGDRFSRPSLDLNVFYALTMNDDATVTVVDPFFGFGNTKLLTMVRLKGNAADWVLSGDGSRLYVSCPSANQVAVVDTATWSEVAAIDGLDRPTRLALQPDGHYLWAALDDPARPGIAAISTEGPRLAGRIATGRGAHELAFDGGGRHVFVTNGGDGTVSVVDVARLARVADLPTGPAPRSIAWSGASQMVYVADSQDGSVTILSPEDLKVVGRAVAEPGITQLRFSPDGTVGLAVNPGACAVHVLDAAAGRFVQRAGTDKNPDQVVFAGTLAYVRHLDSPIVQIIPLGGLGEEGRPVSVIDFPAGQKAPSARKVEPSLAASIAPVPGDDAVLVANPSDRTIYYYKQGMSAPMGSFSNYGRMPRATLTLDRSLRERSPGVYETVGRLGLAGEYNLAFLLDSPRITHYFAVKVLPDPTRRKRAGADLVVKALEAPAATAGTPVEIRFRITDRATGSPAGRLGDVTVLSMAPGGAQRRLPAAASGHDPGVYSVRWIPPRPGTHYLYAQSASGGLDVNRHWFLTVEAKESR</sequence>
<proteinExistence type="predicted"/>
<dbReference type="InterPro" id="IPR051200">
    <property type="entry name" value="Host-pathogen_enzymatic-act"/>
</dbReference>
<dbReference type="InterPro" id="IPR015943">
    <property type="entry name" value="WD40/YVTN_repeat-like_dom_sf"/>
</dbReference>
<feature type="region of interest" description="Disordered" evidence="1">
    <location>
        <begin position="58"/>
        <end position="96"/>
    </location>
</feature>
<dbReference type="InterPro" id="IPR011048">
    <property type="entry name" value="Haem_d1_sf"/>
</dbReference>
<accession>A0A5B9WDA1</accession>
<dbReference type="PANTHER" id="PTHR47197:SF3">
    <property type="entry name" value="DIHYDRO-HEME D1 DEHYDROGENASE"/>
    <property type="match status" value="1"/>
</dbReference>